<evidence type="ECO:0000256" key="2">
    <source>
        <dbReference type="ARBA" id="ARBA00022771"/>
    </source>
</evidence>
<keyword evidence="2" id="KW-0863">Zinc-finger</keyword>
<feature type="compositionally biased region" description="Basic and acidic residues" evidence="4">
    <location>
        <begin position="81"/>
        <end position="107"/>
    </location>
</feature>
<keyword evidence="7" id="KW-1185">Reference proteome</keyword>
<feature type="region of interest" description="Disordered" evidence="4">
    <location>
        <begin position="1110"/>
        <end position="1159"/>
    </location>
</feature>
<feature type="compositionally biased region" description="Basic residues" evidence="4">
    <location>
        <begin position="1128"/>
        <end position="1141"/>
    </location>
</feature>
<evidence type="ECO:0000256" key="3">
    <source>
        <dbReference type="ARBA" id="ARBA00022833"/>
    </source>
</evidence>
<name>A0A8J8P4Q5_HALGN</name>
<gene>
    <name evidence="6" type="ORF">FGO68_gene7391</name>
</gene>
<dbReference type="CDD" id="cd15492">
    <property type="entry name" value="PHD_BRPF_JADE_like"/>
    <property type="match status" value="1"/>
</dbReference>
<dbReference type="AlphaFoldDB" id="A0A8J8P4Q5"/>
<keyword evidence="1" id="KW-0479">Metal-binding</keyword>
<dbReference type="InterPro" id="IPR013083">
    <property type="entry name" value="Znf_RING/FYVE/PHD"/>
</dbReference>
<dbReference type="Pfam" id="PF13831">
    <property type="entry name" value="PHD_2"/>
    <property type="match status" value="1"/>
</dbReference>
<dbReference type="SUPFAM" id="SSF57903">
    <property type="entry name" value="FYVE/PHD zinc finger"/>
    <property type="match status" value="1"/>
</dbReference>
<proteinExistence type="predicted"/>
<protein>
    <recommendedName>
        <fullName evidence="5">Zinc finger PHD-type domain-containing protein</fullName>
    </recommendedName>
</protein>
<evidence type="ECO:0000256" key="1">
    <source>
        <dbReference type="ARBA" id="ARBA00022723"/>
    </source>
</evidence>
<evidence type="ECO:0000313" key="7">
    <source>
        <dbReference type="Proteomes" id="UP000785679"/>
    </source>
</evidence>
<feature type="domain" description="Zinc finger PHD-type" evidence="5">
    <location>
        <begin position="3"/>
        <end position="51"/>
    </location>
</feature>
<dbReference type="SMART" id="SM00249">
    <property type="entry name" value="PHD"/>
    <property type="match status" value="3"/>
</dbReference>
<evidence type="ECO:0000313" key="6">
    <source>
        <dbReference type="EMBL" id="TNV86938.1"/>
    </source>
</evidence>
<feature type="region of interest" description="Disordered" evidence="4">
    <location>
        <begin position="440"/>
        <end position="461"/>
    </location>
</feature>
<dbReference type="Proteomes" id="UP000785679">
    <property type="component" value="Unassembled WGS sequence"/>
</dbReference>
<reference evidence="6" key="1">
    <citation type="submission" date="2019-06" db="EMBL/GenBank/DDBJ databases">
        <authorList>
            <person name="Zheng W."/>
        </authorList>
    </citation>
    <scope>NUCLEOTIDE SEQUENCE</scope>
    <source>
        <strain evidence="6">QDHG01</strain>
    </source>
</reference>
<dbReference type="InterPro" id="IPR019787">
    <property type="entry name" value="Znf_PHD-finger"/>
</dbReference>
<feature type="compositionally biased region" description="Basic and acidic residues" evidence="4">
    <location>
        <begin position="371"/>
        <end position="398"/>
    </location>
</feature>
<dbReference type="InterPro" id="IPR001965">
    <property type="entry name" value="Znf_PHD"/>
</dbReference>
<feature type="domain" description="Zinc finger PHD-type" evidence="5">
    <location>
        <begin position="989"/>
        <end position="1065"/>
    </location>
</feature>
<sequence>MVRCQACTEQRGKILSCHASCILLIKKDKADGRRFKYFLREDGQMMCKEHKRSEYSRANSAQRVAFRERISDISDDIQKKKKEELANSKKEQDSNKKRASKEERSQTKIDAYITPQKRASSQKMSQLEQAVRADSIVDLQNELEKIANQEQQLDAINNINEPAKQVKEQYIIDVPNENSALQEKKDQPLNKIPKQNIKQFSPILFQPTPIQNFDTQSQRCMVNILKKPTLEEAVAIEKKFDIISQSQKKPSPDILDFNKSLTEMISNHSSQFQGRYTHQIAPNHHKKSDLQIKGLSSQNQSPGFAVPKFPPMVFAKQQIDGLSSALIQPVNPYPIKLNSHILDYNPSKLVPFLQPYNSVQQTTVFPQKSSEPTKKKREEKQKFKQEPKQDIQKSDKSSTRQQNNQGEVKSRSKSAIWQQVSRNNRAVGGKFNRSQIFGQNHFKKPRSGTKSLKGPVQRHMNISSREEQKLSNLTIDWDLFRTHFKIIDKADTDRLSYSLVPKKVNVQKDIAVKLKEQEQNMELAQNYQKLELEQWFQQAKKQSQDSLQDQTISCTVLLQNARLEKNILIQYKQRPIDSSIQFLCPNSQLKGSLLSSSSIFTQSLSSTMEGSLSSCLMNVVQVPSFPPMPFPQSPTKNQQLKVHEFYSIEREAQLTLKPQDFYVAQIIQFPPDAKRFISETLQKNEAITEALKLASDSQLKNSDQLTIAILSNSLYKNMLIDDIESEKCEILKQITRQKRQMEQDYNELIKEIGQKHGLILFNQKLGKFKGDSDSDSEGVIDLDLNLSDGEESLMFDESCILQSMKYKQRSSQRAKQMWASQAIVQTFMPSFQPTTQQQIILQYDQCESPYTCMCCYLSYYDNLNPIVYCDYCDSGVHQRCYGIEDLDEPFFCDKCQMRRKRQDIDTPQKTVIQTTPSGVQSKTQNLCCIICNKPEGFMKIDTTYTKGQQTFFHVFCIFTSTFAFFKNISTLKQIDFDLALGKDSLGSSLCKYCQKLEEDKDCVLETCITCKSAKFHSMCAWLEGCQFTLKRIPLSDTQENSVRFQKQFYKMTYDFATEVTCLNCLETHNLQVFEKCGELSKARMFKWTQVERNVAVLKERKRRELTIVKEEDSVKSESQKQKIEVKTKKSKKDKKKKKRKAKDANEHIMGTLSTGETSF</sequence>
<dbReference type="OrthoDB" id="8068875at2759"/>
<evidence type="ECO:0000259" key="5">
    <source>
        <dbReference type="SMART" id="SM00249"/>
    </source>
</evidence>
<organism evidence="6 7">
    <name type="scientific">Halteria grandinella</name>
    <dbReference type="NCBI Taxonomy" id="5974"/>
    <lineage>
        <taxon>Eukaryota</taxon>
        <taxon>Sar</taxon>
        <taxon>Alveolata</taxon>
        <taxon>Ciliophora</taxon>
        <taxon>Intramacronucleata</taxon>
        <taxon>Spirotrichea</taxon>
        <taxon>Stichotrichia</taxon>
        <taxon>Sporadotrichida</taxon>
        <taxon>Halteriidae</taxon>
        <taxon>Halteria</taxon>
    </lineage>
</organism>
<dbReference type="Gene3D" id="3.30.40.10">
    <property type="entry name" value="Zinc/RING finger domain, C3HC4 (zinc finger)"/>
    <property type="match status" value="1"/>
</dbReference>
<feature type="domain" description="Zinc finger PHD-type" evidence="5">
    <location>
        <begin position="851"/>
        <end position="896"/>
    </location>
</feature>
<comment type="caution">
    <text evidence="6">The sequence shown here is derived from an EMBL/GenBank/DDBJ whole genome shotgun (WGS) entry which is preliminary data.</text>
</comment>
<keyword evidence="3" id="KW-0862">Zinc</keyword>
<accession>A0A8J8P4Q5</accession>
<dbReference type="InterPro" id="IPR011011">
    <property type="entry name" value="Znf_FYVE_PHD"/>
</dbReference>
<evidence type="ECO:0000256" key="4">
    <source>
        <dbReference type="SAM" id="MobiDB-lite"/>
    </source>
</evidence>
<feature type="region of interest" description="Disordered" evidence="4">
    <location>
        <begin position="363"/>
        <end position="417"/>
    </location>
</feature>
<feature type="compositionally biased region" description="Polar residues" evidence="4">
    <location>
        <begin position="399"/>
        <end position="417"/>
    </location>
</feature>
<feature type="compositionally biased region" description="Basic and acidic residues" evidence="4">
    <location>
        <begin position="1110"/>
        <end position="1127"/>
    </location>
</feature>
<dbReference type="EMBL" id="RRYP01000732">
    <property type="protein sequence ID" value="TNV86938.1"/>
    <property type="molecule type" value="Genomic_DNA"/>
</dbReference>
<dbReference type="GO" id="GO:0008270">
    <property type="term" value="F:zinc ion binding"/>
    <property type="evidence" value="ECO:0007669"/>
    <property type="project" value="UniProtKB-KW"/>
</dbReference>
<feature type="region of interest" description="Disordered" evidence="4">
    <location>
        <begin position="81"/>
        <end position="125"/>
    </location>
</feature>